<organism evidence="2 3">
    <name type="scientific">Tritonibacter horizontis</name>
    <dbReference type="NCBI Taxonomy" id="1768241"/>
    <lineage>
        <taxon>Bacteria</taxon>
        <taxon>Pseudomonadati</taxon>
        <taxon>Pseudomonadota</taxon>
        <taxon>Alphaproteobacteria</taxon>
        <taxon>Rhodobacterales</taxon>
        <taxon>Paracoccaceae</taxon>
        <taxon>Tritonibacter</taxon>
    </lineage>
</organism>
<dbReference type="AlphaFoldDB" id="A0A132C522"/>
<evidence type="ECO:0000256" key="1">
    <source>
        <dbReference type="SAM" id="Phobius"/>
    </source>
</evidence>
<gene>
    <name evidence="2" type="ORF">TRIHO_00070</name>
</gene>
<protein>
    <submittedName>
        <fullName evidence="2">Branched-chain amino acid transport protein (AzlD)</fullName>
    </submittedName>
</protein>
<dbReference type="Proteomes" id="UP000068382">
    <property type="component" value="Unassembled WGS sequence"/>
</dbReference>
<proteinExistence type="predicted"/>
<feature type="transmembrane region" description="Helical" evidence="1">
    <location>
        <begin position="15"/>
        <end position="38"/>
    </location>
</feature>
<evidence type="ECO:0000313" key="2">
    <source>
        <dbReference type="EMBL" id="KUP95097.1"/>
    </source>
</evidence>
<keyword evidence="1" id="KW-0472">Membrane</keyword>
<keyword evidence="1" id="KW-1133">Transmembrane helix</keyword>
<dbReference type="RefSeq" id="WP_082704959.1">
    <property type="nucleotide sequence ID" value="NZ_LPUY01000002.1"/>
</dbReference>
<keyword evidence="1" id="KW-0812">Transmembrane</keyword>
<dbReference type="EMBL" id="LPUY01000002">
    <property type="protein sequence ID" value="KUP95097.1"/>
    <property type="molecule type" value="Genomic_DNA"/>
</dbReference>
<evidence type="ECO:0000313" key="3">
    <source>
        <dbReference type="Proteomes" id="UP000068382"/>
    </source>
</evidence>
<name>A0A132C522_9RHOB</name>
<feature type="transmembrane region" description="Helical" evidence="1">
    <location>
        <begin position="74"/>
        <end position="91"/>
    </location>
</feature>
<reference evidence="2 3" key="1">
    <citation type="submission" date="2015-12" db="EMBL/GenBank/DDBJ databases">
        <title>Genome sequence of the marine Rhodobacteraceae strain O3.65, Candidatus Tritonibacter horizontis.</title>
        <authorList>
            <person name="Poehlein A."/>
            <person name="Giebel H.A."/>
            <person name="Voget S."/>
            <person name="Brinkhoff T."/>
        </authorList>
    </citation>
    <scope>NUCLEOTIDE SEQUENCE [LARGE SCALE GENOMIC DNA]</scope>
    <source>
        <strain evidence="2 3">O3.65</strain>
    </source>
</reference>
<accession>A0A132C522</accession>
<feature type="transmembrane region" description="Helical" evidence="1">
    <location>
        <begin position="50"/>
        <end position="68"/>
    </location>
</feature>
<dbReference type="OrthoDB" id="6119856at2"/>
<dbReference type="PATRIC" id="fig|1768241.3.peg.8"/>
<keyword evidence="3" id="KW-1185">Reference proteome</keyword>
<sequence length="116" mass="12385">MNGTETEMAFDTMTLWIVIVGLAIGSFALRFAFIGLVGNRAMPDWLMRHLRYTAVAIIPALVAPLVIWPAPTDGAPSLIHFTAAALTFAVATMTKNVLFAMATGAGSLWGLTYLLG</sequence>
<comment type="caution">
    <text evidence="2">The sequence shown here is derived from an EMBL/GenBank/DDBJ whole genome shotgun (WGS) entry which is preliminary data.</text>
</comment>
<dbReference type="Pfam" id="PF05437">
    <property type="entry name" value="AzlD"/>
    <property type="match status" value="1"/>
</dbReference>
<dbReference type="InterPro" id="IPR008407">
    <property type="entry name" value="Brnchd-chn_aa_trnsp_AzlD"/>
</dbReference>